<protein>
    <submittedName>
        <fullName evidence="3">MYCBP-associated protein-like</fullName>
    </submittedName>
</protein>
<proteinExistence type="predicted"/>
<feature type="compositionally biased region" description="Basic and acidic residues" evidence="1">
    <location>
        <begin position="77"/>
        <end position="122"/>
    </location>
</feature>
<dbReference type="PANTHER" id="PTHR48421">
    <property type="entry name" value="MYCBP-ASSOCIATED PROTEIN"/>
    <property type="match status" value="1"/>
</dbReference>
<reference evidence="3" key="1">
    <citation type="submission" date="2025-08" db="UniProtKB">
        <authorList>
            <consortium name="RefSeq"/>
        </authorList>
    </citation>
    <scope>IDENTIFICATION</scope>
</reference>
<evidence type="ECO:0000313" key="3">
    <source>
        <dbReference type="RefSeq" id="XP_042562076.1"/>
    </source>
</evidence>
<evidence type="ECO:0000256" key="1">
    <source>
        <dbReference type="SAM" id="MobiDB-lite"/>
    </source>
</evidence>
<dbReference type="AlphaFoldDB" id="A0A8M1KDE3"/>
<evidence type="ECO:0000313" key="2">
    <source>
        <dbReference type="Proteomes" id="UP000515152"/>
    </source>
</evidence>
<keyword evidence="2" id="KW-1185">Reference proteome</keyword>
<sequence length="128" mass="14037">MEGLRRGGALDQLNALLLVLQSPPEPPPSLTRATIGLQLWRELADGLVLEATGLRQTLGMPEVRTWLEILPEPQEESSTKIKKEKPEKKGAPPPKEEKKGAGGREDKKGTPRSTPVKDKPADVRNMIC</sequence>
<gene>
    <name evidence="3" type="primary">LOC122131274</name>
</gene>
<accession>A0A8M1KDE3</accession>
<dbReference type="InterPro" id="IPR032707">
    <property type="entry name" value="MYCBPAP"/>
</dbReference>
<feature type="region of interest" description="Disordered" evidence="1">
    <location>
        <begin position="69"/>
        <end position="128"/>
    </location>
</feature>
<name>A0A8M1KDE3_CLUHA</name>
<dbReference type="GeneID" id="122131274"/>
<organism evidence="2 3">
    <name type="scientific">Clupea harengus</name>
    <name type="common">Atlantic herring</name>
    <dbReference type="NCBI Taxonomy" id="7950"/>
    <lineage>
        <taxon>Eukaryota</taxon>
        <taxon>Metazoa</taxon>
        <taxon>Chordata</taxon>
        <taxon>Craniata</taxon>
        <taxon>Vertebrata</taxon>
        <taxon>Euteleostomi</taxon>
        <taxon>Actinopterygii</taxon>
        <taxon>Neopterygii</taxon>
        <taxon>Teleostei</taxon>
        <taxon>Clupei</taxon>
        <taxon>Clupeiformes</taxon>
        <taxon>Clupeoidei</taxon>
        <taxon>Clupeidae</taxon>
        <taxon>Clupea</taxon>
    </lineage>
</organism>
<dbReference type="RefSeq" id="XP_042562076.1">
    <property type="nucleotide sequence ID" value="XM_042706142.1"/>
</dbReference>
<dbReference type="KEGG" id="char:122131274"/>
<dbReference type="Proteomes" id="UP000515152">
    <property type="component" value="Unplaced"/>
</dbReference>
<dbReference type="PANTHER" id="PTHR48421:SF1">
    <property type="entry name" value="MYCBP-ASSOCIATED PROTEIN"/>
    <property type="match status" value="1"/>
</dbReference>